<evidence type="ECO:0000313" key="1">
    <source>
        <dbReference type="EMBL" id="ERH68248.1"/>
    </source>
</evidence>
<proteinExistence type="predicted"/>
<dbReference type="Proteomes" id="UP000016517">
    <property type="component" value="Unassembled WGS sequence"/>
</dbReference>
<gene>
    <name evidence="1" type="ORF">N173_05645</name>
</gene>
<protein>
    <submittedName>
        <fullName evidence="1">Uncharacterized protein</fullName>
    </submittedName>
</protein>
<evidence type="ECO:0000313" key="2">
    <source>
        <dbReference type="Proteomes" id="UP000016517"/>
    </source>
</evidence>
<accession>A0AAV3JX02</accession>
<reference evidence="1 2" key="1">
    <citation type="submission" date="2013-08" db="EMBL/GenBank/DDBJ databases">
        <title>Study of Ammonical-Nitrogen removal by Nitrification Denitrification process using lab isolates.</title>
        <authorList>
            <person name="Khardenavis A.A."/>
            <person name="Pal R.R."/>
            <person name="Kapley A."/>
            <person name="Qureshi A."/>
            <person name="Purohit H.J."/>
        </authorList>
    </citation>
    <scope>NUCLEOTIDE SEQUENCE [LARGE SCALE GENOMIC DNA]</scope>
    <source>
        <strain evidence="1 2">EGD-HP18</strain>
    </source>
</reference>
<name>A0AAV3JX02_ACIBA</name>
<organism evidence="1 2">
    <name type="scientific">Acinetobacter baumannii EGD-HP18</name>
    <dbReference type="NCBI Taxonomy" id="1358412"/>
    <lineage>
        <taxon>Bacteria</taxon>
        <taxon>Pseudomonadati</taxon>
        <taxon>Pseudomonadota</taxon>
        <taxon>Gammaproteobacteria</taxon>
        <taxon>Moraxellales</taxon>
        <taxon>Moraxellaceae</taxon>
        <taxon>Acinetobacter</taxon>
        <taxon>Acinetobacter calcoaceticus/baumannii complex</taxon>
    </lineage>
</organism>
<comment type="caution">
    <text evidence="1">The sequence shown here is derived from an EMBL/GenBank/DDBJ whole genome shotgun (WGS) entry which is preliminary data.</text>
</comment>
<sequence>MSDMKNKLIVDRNQAKNIRDRELCEIAVNMRIKEGENNQFRARKKFLNQVFWVAEPLCSIKCGPEKFYGHFSCDPIPEGWSRYTLDRPRSRVNFGEHRFLVECTEVKTFKYSAGQLFTVLLTLKKVNGGAL</sequence>
<dbReference type="EMBL" id="AVST01000083">
    <property type="protein sequence ID" value="ERH68248.1"/>
    <property type="molecule type" value="Genomic_DNA"/>
</dbReference>
<dbReference type="AlphaFoldDB" id="A0AAV3JX02"/>